<evidence type="ECO:0000313" key="3">
    <source>
        <dbReference type="Proteomes" id="UP001296873"/>
    </source>
</evidence>
<feature type="region of interest" description="Disordered" evidence="1">
    <location>
        <begin position="44"/>
        <end position="68"/>
    </location>
</feature>
<keyword evidence="3" id="KW-1185">Reference proteome</keyword>
<protein>
    <submittedName>
        <fullName evidence="2">Uncharacterized protein</fullName>
    </submittedName>
</protein>
<dbReference type="EMBL" id="NRRL01000057">
    <property type="protein sequence ID" value="MBK1669688.1"/>
    <property type="molecule type" value="Genomic_DNA"/>
</dbReference>
<organism evidence="2 3">
    <name type="scientific">Rhodovibrio sodomensis</name>
    <dbReference type="NCBI Taxonomy" id="1088"/>
    <lineage>
        <taxon>Bacteria</taxon>
        <taxon>Pseudomonadati</taxon>
        <taxon>Pseudomonadota</taxon>
        <taxon>Alphaproteobacteria</taxon>
        <taxon>Rhodospirillales</taxon>
        <taxon>Rhodovibrionaceae</taxon>
        <taxon>Rhodovibrio</taxon>
    </lineage>
</organism>
<feature type="compositionally biased region" description="Pro residues" evidence="1">
    <location>
        <begin position="59"/>
        <end position="68"/>
    </location>
</feature>
<reference evidence="2 3" key="1">
    <citation type="journal article" date="2020" name="Microorganisms">
        <title>Osmotic Adaptation and Compatible Solute Biosynthesis of Phototrophic Bacteria as Revealed from Genome Analyses.</title>
        <authorList>
            <person name="Imhoff J.F."/>
            <person name="Rahn T."/>
            <person name="Kunzel S."/>
            <person name="Keller A."/>
            <person name="Neulinger S.C."/>
        </authorList>
    </citation>
    <scope>NUCLEOTIDE SEQUENCE [LARGE SCALE GENOMIC DNA]</scope>
    <source>
        <strain evidence="2 3">DSM 9895</strain>
    </source>
</reference>
<evidence type="ECO:0000313" key="2">
    <source>
        <dbReference type="EMBL" id="MBK1669688.1"/>
    </source>
</evidence>
<gene>
    <name evidence="2" type="ORF">CKO28_16740</name>
</gene>
<proteinExistence type="predicted"/>
<evidence type="ECO:0000256" key="1">
    <source>
        <dbReference type="SAM" id="MobiDB-lite"/>
    </source>
</evidence>
<comment type="caution">
    <text evidence="2">The sequence shown here is derived from an EMBL/GenBank/DDBJ whole genome shotgun (WGS) entry which is preliminary data.</text>
</comment>
<sequence>MFLGPAALADRLDRAARTLSHHDSKLAQACSEASAFFREEFDVAPGASGEAIDEQPDSSSPPSPERKR</sequence>
<dbReference type="RefSeq" id="WP_200342028.1">
    <property type="nucleotide sequence ID" value="NZ_NRRL01000057.1"/>
</dbReference>
<accession>A0ABS1DHC8</accession>
<dbReference type="Proteomes" id="UP001296873">
    <property type="component" value="Unassembled WGS sequence"/>
</dbReference>
<name>A0ABS1DHC8_9PROT</name>